<evidence type="ECO:0000259" key="17">
    <source>
        <dbReference type="PROSITE" id="PS50893"/>
    </source>
</evidence>
<dbReference type="SMART" id="SM00100">
    <property type="entry name" value="cNMP"/>
    <property type="match status" value="1"/>
</dbReference>
<dbReference type="GO" id="GO:0008234">
    <property type="term" value="F:cysteine-type peptidase activity"/>
    <property type="evidence" value="ECO:0007669"/>
    <property type="project" value="UniProtKB-KW"/>
</dbReference>
<dbReference type="SUPFAM" id="SSF90123">
    <property type="entry name" value="ABC transporter transmembrane region"/>
    <property type="match status" value="1"/>
</dbReference>
<evidence type="ECO:0000313" key="20">
    <source>
        <dbReference type="EMBL" id="RNL78772.1"/>
    </source>
</evidence>
<dbReference type="InterPro" id="IPR018490">
    <property type="entry name" value="cNMP-bd_dom_sf"/>
</dbReference>
<dbReference type="FunFam" id="3.40.50.300:FF:000221">
    <property type="entry name" value="Multidrug ABC transporter ATP-binding protein"/>
    <property type="match status" value="1"/>
</dbReference>
<dbReference type="PROSITE" id="PS50990">
    <property type="entry name" value="PEPTIDASE_C39"/>
    <property type="match status" value="1"/>
</dbReference>
<dbReference type="PROSITE" id="PS50042">
    <property type="entry name" value="CNMP_BINDING_3"/>
    <property type="match status" value="1"/>
</dbReference>
<keyword evidence="9" id="KW-0653">Protein transport</keyword>
<dbReference type="Gene3D" id="3.40.50.300">
    <property type="entry name" value="P-loop containing nucleotide triphosphate hydrolases"/>
    <property type="match status" value="1"/>
</dbReference>
<dbReference type="GO" id="GO:0005886">
    <property type="term" value="C:plasma membrane"/>
    <property type="evidence" value="ECO:0007669"/>
    <property type="project" value="UniProtKB-SubCell"/>
</dbReference>
<evidence type="ECO:0000256" key="5">
    <source>
        <dbReference type="ARBA" id="ARBA00022692"/>
    </source>
</evidence>
<dbReference type="SMART" id="SM00382">
    <property type="entry name" value="AAA"/>
    <property type="match status" value="1"/>
</dbReference>
<dbReference type="CDD" id="cd00038">
    <property type="entry name" value="CAP_ED"/>
    <property type="match status" value="1"/>
</dbReference>
<keyword evidence="7" id="KW-0378">Hydrolase</keyword>
<accession>A0A3N0DT30</accession>
<dbReference type="Proteomes" id="UP000277094">
    <property type="component" value="Unassembled WGS sequence"/>
</dbReference>
<feature type="transmembrane region" description="Helical" evidence="15">
    <location>
        <begin position="339"/>
        <end position="359"/>
    </location>
</feature>
<keyword evidence="5 15" id="KW-0812">Transmembrane</keyword>
<dbReference type="GO" id="GO:0016887">
    <property type="term" value="F:ATP hydrolysis activity"/>
    <property type="evidence" value="ECO:0007669"/>
    <property type="project" value="InterPro"/>
</dbReference>
<evidence type="ECO:0000313" key="21">
    <source>
        <dbReference type="Proteomes" id="UP000277094"/>
    </source>
</evidence>
<feature type="compositionally biased region" description="Basic and acidic residues" evidence="14">
    <location>
        <begin position="151"/>
        <end position="166"/>
    </location>
</feature>
<dbReference type="Gene3D" id="2.60.120.10">
    <property type="entry name" value="Jelly Rolls"/>
    <property type="match status" value="1"/>
</dbReference>
<evidence type="ECO:0000256" key="9">
    <source>
        <dbReference type="ARBA" id="ARBA00022927"/>
    </source>
</evidence>
<dbReference type="Pfam" id="PF03412">
    <property type="entry name" value="Peptidase_C39"/>
    <property type="match status" value="1"/>
</dbReference>
<dbReference type="PROSITE" id="PS00211">
    <property type="entry name" value="ABC_TRANSPORTER_1"/>
    <property type="match status" value="1"/>
</dbReference>
<dbReference type="Gene3D" id="3.90.70.10">
    <property type="entry name" value="Cysteine proteinases"/>
    <property type="match status" value="1"/>
</dbReference>
<dbReference type="GO" id="GO:0005524">
    <property type="term" value="F:ATP binding"/>
    <property type="evidence" value="ECO:0007669"/>
    <property type="project" value="UniProtKB-KW"/>
</dbReference>
<feature type="transmembrane region" description="Helical" evidence="15">
    <location>
        <begin position="480"/>
        <end position="498"/>
    </location>
</feature>
<dbReference type="SUPFAM" id="SSF52540">
    <property type="entry name" value="P-loop containing nucleoside triphosphate hydrolases"/>
    <property type="match status" value="1"/>
</dbReference>
<sequence>MKDDLPGDALALADAPLQLRLMVQACLEETVHDFGAELATQGEQPTEVHVIAQGRARCTVRGTDGVEVQVGVLGPGEVVAAEAAFDTASPVTVRASGPLSTVRLHGTVARAAAELWEPAAAALQQVVVDRARDVASGISEPIGRRSTRAADAQHARDLIEADERSPEPPAGASADWERFRTRRRRPKVPVVFGVDEMDCGPAALTGVSRAFGHPISFAAVREAVSTASDGTSLLGLYQGATELGLDAQMTTVSASRLDELPLPAICHVHGNHWVVLEKVGRREVRVMDPLGASGAWPRAGFEETFSGFALLVAPTEKLKQAPTTASGSGFFRPFLRAEIPAIVLAFVFGIAIAAANLAVPLSSEWVIKEVITKNDTGSLLPVVLLVLGVLALAMVLTVTQRYVITRAALRIDRASLDHVAGTLLGLPAHYFHTRRTGDIERRLNGLREVRSFFLTRGVGAFVSIFQVVGALIIIGRWDLQLTLLYAAVLPLYLVLMVVSRSKLRPAFQSLEESWGRYKSRQIDTIRGIDTVKAAGAEQQVRSGLDRQFGDLADRLFSADLTIMLYEGALSVVSLLPLALGITFGSYEVVHGDLGFPQYVSFLSLVMLTSPQLTQLFALWDVVQQARVLLDRLTEFVDQPPEQLEGDGIPPGRITGHVRLDQVTFRHPGSGDQPVLTDVSVQATPGQTIAIVGRSGAGKSTLLNLLTSMIQPESGTITCDGIDLAEIDRRAYRRQLGVVLQDSHLFDGTIAENIALGEDRIDLERIVRAAQVATADDFVRRLPLGYDTRVGERGIRLSGGERQRICVARALYRDPVLLLLDEATSALDAESEFALQTSLRTALADRTVFVVAHRLSTVRDADEILVLEAGRVVERGTHHDLLERRGIYYELAANQLS</sequence>
<dbReference type="InterPro" id="IPR014710">
    <property type="entry name" value="RmlC-like_jellyroll"/>
</dbReference>
<keyword evidence="11 15" id="KW-0472">Membrane</keyword>
<keyword evidence="2" id="KW-0813">Transport</keyword>
<feature type="domain" description="Peptidase C39" evidence="19">
    <location>
        <begin position="193"/>
        <end position="312"/>
    </location>
</feature>
<dbReference type="InterPro" id="IPR036640">
    <property type="entry name" value="ABC1_TM_sf"/>
</dbReference>
<dbReference type="Pfam" id="PF00005">
    <property type="entry name" value="ABC_tran"/>
    <property type="match status" value="1"/>
</dbReference>
<dbReference type="Pfam" id="PF00664">
    <property type="entry name" value="ABC_membrane"/>
    <property type="match status" value="1"/>
</dbReference>
<evidence type="ECO:0000256" key="2">
    <source>
        <dbReference type="ARBA" id="ARBA00022448"/>
    </source>
</evidence>
<evidence type="ECO:0000259" key="19">
    <source>
        <dbReference type="PROSITE" id="PS50990"/>
    </source>
</evidence>
<proteinExistence type="inferred from homology"/>
<keyword evidence="21" id="KW-1185">Reference proteome</keyword>
<dbReference type="InterPro" id="IPR027417">
    <property type="entry name" value="P-loop_NTPase"/>
</dbReference>
<dbReference type="PANTHER" id="PTHR24221:SF654">
    <property type="entry name" value="ATP-BINDING CASSETTE SUB-FAMILY B MEMBER 6"/>
    <property type="match status" value="1"/>
</dbReference>
<dbReference type="GO" id="GO:0006508">
    <property type="term" value="P:proteolysis"/>
    <property type="evidence" value="ECO:0007669"/>
    <property type="project" value="InterPro"/>
</dbReference>
<comment type="similarity">
    <text evidence="12">Belongs to the ABC transporter superfamily. Siderophore-Fe(3+) uptake transporter (SIUT) (TC 3.A.1.21) family.</text>
</comment>
<organism evidence="20 21">
    <name type="scientific">Nocardioides marmorisolisilvae</name>
    <dbReference type="NCBI Taxonomy" id="1542737"/>
    <lineage>
        <taxon>Bacteria</taxon>
        <taxon>Bacillati</taxon>
        <taxon>Actinomycetota</taxon>
        <taxon>Actinomycetes</taxon>
        <taxon>Propionibacteriales</taxon>
        <taxon>Nocardioidaceae</taxon>
        <taxon>Nocardioides</taxon>
    </lineage>
</organism>
<dbReference type="InterPro" id="IPR003439">
    <property type="entry name" value="ABC_transporter-like_ATP-bd"/>
</dbReference>
<evidence type="ECO:0000256" key="15">
    <source>
        <dbReference type="SAM" id="Phobius"/>
    </source>
</evidence>
<comment type="caution">
    <text evidence="20">The sequence shown here is derived from an EMBL/GenBank/DDBJ whole genome shotgun (WGS) entry which is preliminary data.</text>
</comment>
<dbReference type="Gene3D" id="1.20.1560.10">
    <property type="entry name" value="ABC transporter type 1, transmembrane domain"/>
    <property type="match status" value="1"/>
</dbReference>
<gene>
    <name evidence="20" type="ORF">EFL95_06780</name>
</gene>
<feature type="domain" description="ABC transmembrane type-1" evidence="18">
    <location>
        <begin position="343"/>
        <end position="624"/>
    </location>
</feature>
<feature type="transmembrane region" description="Helical" evidence="15">
    <location>
        <begin position="451"/>
        <end position="474"/>
    </location>
</feature>
<evidence type="ECO:0000256" key="6">
    <source>
        <dbReference type="ARBA" id="ARBA00022741"/>
    </source>
</evidence>
<comment type="subcellular location">
    <subcellularLocation>
        <location evidence="1">Cell inner membrane</location>
        <topology evidence="1">Multi-pass membrane protein</topology>
    </subcellularLocation>
</comment>
<evidence type="ECO:0000259" key="18">
    <source>
        <dbReference type="PROSITE" id="PS50929"/>
    </source>
</evidence>
<evidence type="ECO:0000259" key="16">
    <source>
        <dbReference type="PROSITE" id="PS50042"/>
    </source>
</evidence>
<keyword evidence="13" id="KW-0080">Bacteriocin transport</keyword>
<evidence type="ECO:0000256" key="4">
    <source>
        <dbReference type="ARBA" id="ARBA00022519"/>
    </source>
</evidence>
<keyword evidence="7" id="KW-0788">Thiol protease</keyword>
<dbReference type="InterPro" id="IPR003593">
    <property type="entry name" value="AAA+_ATPase"/>
</dbReference>
<evidence type="ECO:0000256" key="1">
    <source>
        <dbReference type="ARBA" id="ARBA00004429"/>
    </source>
</evidence>
<keyword evidence="8 20" id="KW-0067">ATP-binding</keyword>
<dbReference type="GO" id="GO:0015031">
    <property type="term" value="P:protein transport"/>
    <property type="evidence" value="ECO:0007669"/>
    <property type="project" value="UniProtKB-KW"/>
</dbReference>
<dbReference type="InterPro" id="IPR000595">
    <property type="entry name" value="cNMP-bd_dom"/>
</dbReference>
<keyword evidence="10 15" id="KW-1133">Transmembrane helix</keyword>
<feature type="transmembrane region" description="Helical" evidence="15">
    <location>
        <begin position="379"/>
        <end position="403"/>
    </location>
</feature>
<dbReference type="GO" id="GO:0140359">
    <property type="term" value="F:ABC-type transporter activity"/>
    <property type="evidence" value="ECO:0007669"/>
    <property type="project" value="InterPro"/>
</dbReference>
<dbReference type="RefSeq" id="WP_123233274.1">
    <property type="nucleotide sequence ID" value="NZ_RJSG01000002.1"/>
</dbReference>
<reference evidence="20 21" key="1">
    <citation type="submission" date="2018-11" db="EMBL/GenBank/DDBJ databases">
        <authorList>
            <person name="Li F."/>
        </authorList>
    </citation>
    <scope>NUCLEOTIDE SEQUENCE [LARGE SCALE GENOMIC DNA]</scope>
    <source>
        <strain evidence="20 21">KIS18-7</strain>
    </source>
</reference>
<evidence type="ECO:0000256" key="10">
    <source>
        <dbReference type="ARBA" id="ARBA00022989"/>
    </source>
</evidence>
<dbReference type="GO" id="GO:0043213">
    <property type="term" value="P:bacteriocin transport"/>
    <property type="evidence" value="ECO:0007669"/>
    <property type="project" value="UniProtKB-KW"/>
</dbReference>
<evidence type="ECO:0000256" key="13">
    <source>
        <dbReference type="ARBA" id="ARBA00043264"/>
    </source>
</evidence>
<keyword evidence="3" id="KW-1003">Cell membrane</keyword>
<feature type="domain" description="ABC transporter" evidence="17">
    <location>
        <begin position="657"/>
        <end position="893"/>
    </location>
</feature>
<dbReference type="InterPro" id="IPR039421">
    <property type="entry name" value="Type_1_exporter"/>
</dbReference>
<dbReference type="OrthoDB" id="5166472at2"/>
<protein>
    <submittedName>
        <fullName evidence="20">ATP-binding cassette domain-containing protein</fullName>
    </submittedName>
</protein>
<feature type="domain" description="Cyclic nucleotide-binding" evidence="16">
    <location>
        <begin position="11"/>
        <end position="90"/>
    </location>
</feature>
<dbReference type="InterPro" id="IPR005074">
    <property type="entry name" value="Peptidase_C39"/>
</dbReference>
<dbReference type="GO" id="GO:0034040">
    <property type="term" value="F:ATPase-coupled lipid transmembrane transporter activity"/>
    <property type="evidence" value="ECO:0007669"/>
    <property type="project" value="TreeGrafter"/>
</dbReference>
<keyword evidence="6" id="KW-0547">Nucleotide-binding</keyword>
<dbReference type="SUPFAM" id="SSF51206">
    <property type="entry name" value="cAMP-binding domain-like"/>
    <property type="match status" value="1"/>
</dbReference>
<dbReference type="AlphaFoldDB" id="A0A3N0DT30"/>
<evidence type="ECO:0000256" key="3">
    <source>
        <dbReference type="ARBA" id="ARBA00022475"/>
    </source>
</evidence>
<feature type="region of interest" description="Disordered" evidence="14">
    <location>
        <begin position="143"/>
        <end position="178"/>
    </location>
</feature>
<dbReference type="PROSITE" id="PS50893">
    <property type="entry name" value="ABC_TRANSPORTER_2"/>
    <property type="match status" value="1"/>
</dbReference>
<name>A0A3N0DT30_9ACTN</name>
<dbReference type="PANTHER" id="PTHR24221">
    <property type="entry name" value="ATP-BINDING CASSETTE SUB-FAMILY B"/>
    <property type="match status" value="1"/>
</dbReference>
<feature type="transmembrane region" description="Helical" evidence="15">
    <location>
        <begin position="564"/>
        <end position="586"/>
    </location>
</feature>
<keyword evidence="7" id="KW-0645">Protease</keyword>
<keyword evidence="4" id="KW-0997">Cell inner membrane</keyword>
<evidence type="ECO:0000256" key="8">
    <source>
        <dbReference type="ARBA" id="ARBA00022840"/>
    </source>
</evidence>
<dbReference type="EMBL" id="RJSG01000002">
    <property type="protein sequence ID" value="RNL78772.1"/>
    <property type="molecule type" value="Genomic_DNA"/>
</dbReference>
<dbReference type="InterPro" id="IPR017871">
    <property type="entry name" value="ABC_transporter-like_CS"/>
</dbReference>
<dbReference type="Pfam" id="PF00027">
    <property type="entry name" value="cNMP_binding"/>
    <property type="match status" value="1"/>
</dbReference>
<evidence type="ECO:0000256" key="7">
    <source>
        <dbReference type="ARBA" id="ARBA00022807"/>
    </source>
</evidence>
<dbReference type="InterPro" id="IPR011527">
    <property type="entry name" value="ABC1_TM_dom"/>
</dbReference>
<evidence type="ECO:0000256" key="12">
    <source>
        <dbReference type="ARBA" id="ARBA00023455"/>
    </source>
</evidence>
<evidence type="ECO:0000256" key="11">
    <source>
        <dbReference type="ARBA" id="ARBA00023136"/>
    </source>
</evidence>
<dbReference type="PROSITE" id="PS50929">
    <property type="entry name" value="ABC_TM1F"/>
    <property type="match status" value="1"/>
</dbReference>
<evidence type="ECO:0000256" key="14">
    <source>
        <dbReference type="SAM" id="MobiDB-lite"/>
    </source>
</evidence>